<protein>
    <recommendedName>
        <fullName evidence="2">H-type lectin domain-containing protein</fullName>
    </recommendedName>
</protein>
<dbReference type="GO" id="GO:0030247">
    <property type="term" value="F:polysaccharide binding"/>
    <property type="evidence" value="ECO:0007669"/>
    <property type="project" value="TreeGrafter"/>
</dbReference>
<dbReference type="InterPro" id="IPR019019">
    <property type="entry name" value="H-type_lectin_domain"/>
</dbReference>
<dbReference type="SUPFAM" id="SSF141086">
    <property type="entry name" value="Agglutinin HPA-like"/>
    <property type="match status" value="3"/>
</dbReference>
<feature type="region of interest" description="Disordered" evidence="1">
    <location>
        <begin position="122"/>
        <end position="152"/>
    </location>
</feature>
<evidence type="ECO:0000313" key="4">
    <source>
        <dbReference type="Proteomes" id="UP000799439"/>
    </source>
</evidence>
<feature type="compositionally biased region" description="Basic and acidic residues" evidence="1">
    <location>
        <begin position="140"/>
        <end position="151"/>
    </location>
</feature>
<dbReference type="GO" id="GO:0098609">
    <property type="term" value="P:cell-cell adhesion"/>
    <property type="evidence" value="ECO:0007669"/>
    <property type="project" value="TreeGrafter"/>
</dbReference>
<sequence length="316" mass="34476">MVHLSTPGPDSGHFDTTEVRPDNKPCKSTSRIIALPKKASGRPHYKSAPNLAAGFSSLHLSGDHQAVRANLVADKITTDQFRITVETWGNAALFSASATWIEHASSARDCVFGQFDTTDVRRDSATAGDNDNGGGKGKRKAPEQEQQQEHARHVRFPRAFTAPPAVVCWLNRLDMQAGGERNWRLKAYPTGVSKQGFTAHVDTWADTALEGAAMAWIAFPAGKSRVASGRFTTGDVRSWNEPRERTGAWVKFEKEFERAPTVLAALDMLDAAGNADLRVKVTVEEVSTTGFKWGLDTWDDSTLYAAGASWIALGFE</sequence>
<evidence type="ECO:0000313" key="3">
    <source>
        <dbReference type="EMBL" id="KAF2149985.1"/>
    </source>
</evidence>
<dbReference type="InterPro" id="IPR037221">
    <property type="entry name" value="H-type_lectin_dom_sf"/>
</dbReference>
<comment type="caution">
    <text evidence="3">The sequence shown here is derived from an EMBL/GenBank/DDBJ whole genome shotgun (WGS) entry which is preliminary data.</text>
</comment>
<reference evidence="3" key="1">
    <citation type="journal article" date="2020" name="Stud. Mycol.">
        <title>101 Dothideomycetes genomes: a test case for predicting lifestyles and emergence of pathogens.</title>
        <authorList>
            <person name="Haridas S."/>
            <person name="Albert R."/>
            <person name="Binder M."/>
            <person name="Bloem J."/>
            <person name="Labutti K."/>
            <person name="Salamov A."/>
            <person name="Andreopoulos B."/>
            <person name="Baker S."/>
            <person name="Barry K."/>
            <person name="Bills G."/>
            <person name="Bluhm B."/>
            <person name="Cannon C."/>
            <person name="Castanera R."/>
            <person name="Culley D."/>
            <person name="Daum C."/>
            <person name="Ezra D."/>
            <person name="Gonzalez J."/>
            <person name="Henrissat B."/>
            <person name="Kuo A."/>
            <person name="Liang C."/>
            <person name="Lipzen A."/>
            <person name="Lutzoni F."/>
            <person name="Magnuson J."/>
            <person name="Mondo S."/>
            <person name="Nolan M."/>
            <person name="Ohm R."/>
            <person name="Pangilinan J."/>
            <person name="Park H.-J."/>
            <person name="Ramirez L."/>
            <person name="Alfaro M."/>
            <person name="Sun H."/>
            <person name="Tritt A."/>
            <person name="Yoshinaga Y."/>
            <person name="Zwiers L.-H."/>
            <person name="Turgeon B."/>
            <person name="Goodwin S."/>
            <person name="Spatafora J."/>
            <person name="Crous P."/>
            <person name="Grigoriev I."/>
        </authorList>
    </citation>
    <scope>NUCLEOTIDE SEQUENCE</scope>
    <source>
        <strain evidence="3">CBS 260.36</strain>
    </source>
</reference>
<name>A0A9P4MDI3_9PEZI</name>
<feature type="compositionally biased region" description="Basic and acidic residues" evidence="1">
    <location>
        <begin position="12"/>
        <end position="25"/>
    </location>
</feature>
<dbReference type="Pfam" id="PF09458">
    <property type="entry name" value="H_lectin"/>
    <property type="match status" value="3"/>
</dbReference>
<dbReference type="Gene3D" id="2.60.40.2080">
    <property type="match status" value="3"/>
</dbReference>
<feature type="domain" description="H-type lectin" evidence="2">
    <location>
        <begin position="45"/>
        <end position="101"/>
    </location>
</feature>
<dbReference type="GO" id="GO:0046871">
    <property type="term" value="F:N-acetylgalactosamine binding"/>
    <property type="evidence" value="ECO:0007669"/>
    <property type="project" value="TreeGrafter"/>
</dbReference>
<dbReference type="AlphaFoldDB" id="A0A9P4MDI3"/>
<organism evidence="3 4">
    <name type="scientific">Myriangium duriaei CBS 260.36</name>
    <dbReference type="NCBI Taxonomy" id="1168546"/>
    <lineage>
        <taxon>Eukaryota</taxon>
        <taxon>Fungi</taxon>
        <taxon>Dikarya</taxon>
        <taxon>Ascomycota</taxon>
        <taxon>Pezizomycotina</taxon>
        <taxon>Dothideomycetes</taxon>
        <taxon>Dothideomycetidae</taxon>
        <taxon>Myriangiales</taxon>
        <taxon>Myriangiaceae</taxon>
        <taxon>Myriangium</taxon>
    </lineage>
</organism>
<dbReference type="OrthoDB" id="291007at2759"/>
<dbReference type="GO" id="GO:0009986">
    <property type="term" value="C:cell surface"/>
    <property type="evidence" value="ECO:0007669"/>
    <property type="project" value="TreeGrafter"/>
</dbReference>
<feature type="domain" description="H-type lectin" evidence="2">
    <location>
        <begin position="152"/>
        <end position="219"/>
    </location>
</feature>
<gene>
    <name evidence="3" type="ORF">K461DRAFT_281245</name>
</gene>
<dbReference type="Proteomes" id="UP000799439">
    <property type="component" value="Unassembled WGS sequence"/>
</dbReference>
<feature type="domain" description="H-type lectin" evidence="2">
    <location>
        <begin position="250"/>
        <end position="312"/>
    </location>
</feature>
<dbReference type="EMBL" id="ML996090">
    <property type="protein sequence ID" value="KAF2149985.1"/>
    <property type="molecule type" value="Genomic_DNA"/>
</dbReference>
<feature type="region of interest" description="Disordered" evidence="1">
    <location>
        <begin position="1"/>
        <end position="27"/>
    </location>
</feature>
<dbReference type="GO" id="GO:0098636">
    <property type="term" value="C:protein complex involved in cell adhesion"/>
    <property type="evidence" value="ECO:0007669"/>
    <property type="project" value="TreeGrafter"/>
</dbReference>
<dbReference type="GO" id="GO:0070492">
    <property type="term" value="F:oligosaccharide binding"/>
    <property type="evidence" value="ECO:0007669"/>
    <property type="project" value="TreeGrafter"/>
</dbReference>
<evidence type="ECO:0000259" key="2">
    <source>
        <dbReference type="Pfam" id="PF09458"/>
    </source>
</evidence>
<keyword evidence="4" id="KW-1185">Reference proteome</keyword>
<dbReference type="InterPro" id="IPR052487">
    <property type="entry name" value="Galactose-binding_lectin"/>
</dbReference>
<proteinExistence type="predicted"/>
<accession>A0A9P4MDI3</accession>
<evidence type="ECO:0000256" key="1">
    <source>
        <dbReference type="SAM" id="MobiDB-lite"/>
    </source>
</evidence>
<dbReference type="PANTHER" id="PTHR46938">
    <property type="entry name" value="DISCOIDIN-1 SUBUNIT A-RELATED-RELATED"/>
    <property type="match status" value="1"/>
</dbReference>